<name>A0A380TUQ7_ACIJO</name>
<organism evidence="2 3">
    <name type="scientific">Acinetobacter johnsonii</name>
    <dbReference type="NCBI Taxonomy" id="40214"/>
    <lineage>
        <taxon>Bacteria</taxon>
        <taxon>Pseudomonadati</taxon>
        <taxon>Pseudomonadota</taxon>
        <taxon>Gammaproteobacteria</taxon>
        <taxon>Moraxellales</taxon>
        <taxon>Moraxellaceae</taxon>
        <taxon>Acinetobacter</taxon>
    </lineage>
</organism>
<dbReference type="EMBL" id="CP065666">
    <property type="protein sequence ID" value="QPS02826.1"/>
    <property type="molecule type" value="Genomic_DNA"/>
</dbReference>
<reference evidence="1 4" key="2">
    <citation type="submission" date="2020-12" db="EMBL/GenBank/DDBJ databases">
        <title>FDA dAtabase for Regulatory Grade micrObial Sequences (FDA-ARGOS): Supporting development and validation of Infectious Disease Dx tests.</title>
        <authorList>
            <person name="Sproer C."/>
            <person name="Gronow S."/>
            <person name="Severitt S."/>
            <person name="Schroder I."/>
            <person name="Tallon L."/>
            <person name="Sadzewicz L."/>
            <person name="Zhao X."/>
            <person name="Boylan J."/>
            <person name="Ott S."/>
            <person name="Bowen H."/>
            <person name="Vavikolanu K."/>
            <person name="Mehta A."/>
            <person name="Aluvathingal J."/>
            <person name="Nadendla S."/>
            <person name="Lowell S."/>
            <person name="Myers T."/>
            <person name="Yan Y."/>
            <person name="Sichtig H."/>
        </authorList>
    </citation>
    <scope>NUCLEOTIDE SEQUENCE [LARGE SCALE GENOMIC DNA]</scope>
    <source>
        <strain evidence="1 4">FDAARGOS_910</strain>
    </source>
</reference>
<dbReference type="Gene3D" id="2.40.10.270">
    <property type="entry name" value="Bacteriophage SPP1 head-tail adaptor protein"/>
    <property type="match status" value="1"/>
</dbReference>
<dbReference type="InterPro" id="IPR038666">
    <property type="entry name" value="SSP1_head-tail_sf"/>
</dbReference>
<proteinExistence type="predicted"/>
<gene>
    <name evidence="1" type="ORF">I6G67_11310</name>
    <name evidence="2" type="ORF">NCTC10308_00459</name>
</gene>
<evidence type="ECO:0000313" key="2">
    <source>
        <dbReference type="EMBL" id="SUT91385.1"/>
    </source>
</evidence>
<protein>
    <submittedName>
        <fullName evidence="2">Head-tail adaptor</fullName>
    </submittedName>
    <submittedName>
        <fullName evidence="1">Phage head closure protein</fullName>
    </submittedName>
</protein>
<accession>A0A380TUQ7</accession>
<dbReference type="EMBL" id="UFRV01000006">
    <property type="protein sequence ID" value="SUT91385.1"/>
    <property type="molecule type" value="Genomic_DNA"/>
</dbReference>
<sequence>MGQRASEFRHRVMVQRKGANRDEDGYPIPAQWSDYLSLWAKITHLSGRDLIAAQSNQSKVVARMKIRYREDIDTTMRVVYKGKHYAIDSQPLEDMSTGFEYVTFLLSQGTEQP</sequence>
<evidence type="ECO:0000313" key="4">
    <source>
        <dbReference type="Proteomes" id="UP000595107"/>
    </source>
</evidence>
<dbReference type="AlphaFoldDB" id="A0A380TUQ7"/>
<dbReference type="Pfam" id="PF05521">
    <property type="entry name" value="Phage_HCP"/>
    <property type="match status" value="1"/>
</dbReference>
<dbReference type="NCBIfam" id="TIGR01563">
    <property type="entry name" value="gp16_SPP1"/>
    <property type="match status" value="1"/>
</dbReference>
<dbReference type="RefSeq" id="WP_004694106.1">
    <property type="nucleotide sequence ID" value="NZ_BBTB01000062.1"/>
</dbReference>
<evidence type="ECO:0000313" key="1">
    <source>
        <dbReference type="EMBL" id="QPS02826.1"/>
    </source>
</evidence>
<evidence type="ECO:0000313" key="3">
    <source>
        <dbReference type="Proteomes" id="UP000254227"/>
    </source>
</evidence>
<dbReference type="Proteomes" id="UP000595107">
    <property type="component" value="Chromosome"/>
</dbReference>
<dbReference type="Proteomes" id="UP000254227">
    <property type="component" value="Unassembled WGS sequence"/>
</dbReference>
<reference evidence="2 3" key="1">
    <citation type="submission" date="2018-06" db="EMBL/GenBank/DDBJ databases">
        <authorList>
            <consortium name="Pathogen Informatics"/>
            <person name="Doyle S."/>
        </authorList>
    </citation>
    <scope>NUCLEOTIDE SEQUENCE [LARGE SCALE GENOMIC DNA]</scope>
    <source>
        <strain evidence="2 3">NCTC10308</strain>
    </source>
</reference>
<dbReference type="InterPro" id="IPR008767">
    <property type="entry name" value="Phage_SPP1_head-tail_adaptor"/>
</dbReference>